<accession>A0AAV7SIN7</accession>
<dbReference type="Proteomes" id="UP001066276">
    <property type="component" value="Chromosome 4_2"/>
</dbReference>
<keyword evidence="3" id="KW-1185">Reference proteome</keyword>
<gene>
    <name evidence="2" type="ORF">NDU88_004357</name>
</gene>
<sequence>MHLGTRTPEGREEAVERTAKEILPKTRTPLCRYTEVREEERRLGWGEDPSTRGEPRSAVRGVRVPGHCLRVLGARLRAPGDPLVPGDWPWEAKRHRDRGVGASLPPSEERQSSSPALRGDKT</sequence>
<name>A0AAV7SIN7_PLEWA</name>
<organism evidence="2 3">
    <name type="scientific">Pleurodeles waltl</name>
    <name type="common">Iberian ribbed newt</name>
    <dbReference type="NCBI Taxonomy" id="8319"/>
    <lineage>
        <taxon>Eukaryota</taxon>
        <taxon>Metazoa</taxon>
        <taxon>Chordata</taxon>
        <taxon>Craniata</taxon>
        <taxon>Vertebrata</taxon>
        <taxon>Euteleostomi</taxon>
        <taxon>Amphibia</taxon>
        <taxon>Batrachia</taxon>
        <taxon>Caudata</taxon>
        <taxon>Salamandroidea</taxon>
        <taxon>Salamandridae</taxon>
        <taxon>Pleurodelinae</taxon>
        <taxon>Pleurodeles</taxon>
    </lineage>
</organism>
<evidence type="ECO:0000313" key="3">
    <source>
        <dbReference type="Proteomes" id="UP001066276"/>
    </source>
</evidence>
<feature type="region of interest" description="Disordered" evidence="1">
    <location>
        <begin position="80"/>
        <end position="122"/>
    </location>
</feature>
<reference evidence="2" key="1">
    <citation type="journal article" date="2022" name="bioRxiv">
        <title>Sequencing and chromosome-scale assembly of the giantPleurodeles waltlgenome.</title>
        <authorList>
            <person name="Brown T."/>
            <person name="Elewa A."/>
            <person name="Iarovenko S."/>
            <person name="Subramanian E."/>
            <person name="Araus A.J."/>
            <person name="Petzold A."/>
            <person name="Susuki M."/>
            <person name="Suzuki K.-i.T."/>
            <person name="Hayashi T."/>
            <person name="Toyoda A."/>
            <person name="Oliveira C."/>
            <person name="Osipova E."/>
            <person name="Leigh N.D."/>
            <person name="Simon A."/>
            <person name="Yun M.H."/>
        </authorList>
    </citation>
    <scope>NUCLEOTIDE SEQUENCE</scope>
    <source>
        <strain evidence="2">20211129_DDA</strain>
        <tissue evidence="2">Liver</tissue>
    </source>
</reference>
<protein>
    <submittedName>
        <fullName evidence="2">Uncharacterized protein</fullName>
    </submittedName>
</protein>
<feature type="region of interest" description="Disordered" evidence="1">
    <location>
        <begin position="38"/>
        <end position="59"/>
    </location>
</feature>
<evidence type="ECO:0000256" key="1">
    <source>
        <dbReference type="SAM" id="MobiDB-lite"/>
    </source>
</evidence>
<dbReference type="AlphaFoldDB" id="A0AAV7SIN7"/>
<proteinExistence type="predicted"/>
<evidence type="ECO:0000313" key="2">
    <source>
        <dbReference type="EMBL" id="KAJ1163905.1"/>
    </source>
</evidence>
<feature type="compositionally biased region" description="Basic and acidic residues" evidence="1">
    <location>
        <begin position="38"/>
        <end position="57"/>
    </location>
</feature>
<dbReference type="EMBL" id="JANPWB010000008">
    <property type="protein sequence ID" value="KAJ1163905.1"/>
    <property type="molecule type" value="Genomic_DNA"/>
</dbReference>
<comment type="caution">
    <text evidence="2">The sequence shown here is derived from an EMBL/GenBank/DDBJ whole genome shotgun (WGS) entry which is preliminary data.</text>
</comment>